<keyword evidence="5" id="KW-1185">Reference proteome</keyword>
<evidence type="ECO:0000313" key="4">
    <source>
        <dbReference type="EMBL" id="GJD42526.1"/>
    </source>
</evidence>
<dbReference type="Proteomes" id="UP001055117">
    <property type="component" value="Unassembled WGS sequence"/>
</dbReference>
<protein>
    <submittedName>
        <fullName evidence="4">Maleylpyruvate isomerase</fullName>
    </submittedName>
</protein>
<dbReference type="CDD" id="cd03042">
    <property type="entry name" value="GST_N_Zeta"/>
    <property type="match status" value="1"/>
</dbReference>
<feature type="domain" description="GST C-terminal" evidence="3">
    <location>
        <begin position="102"/>
        <end position="230"/>
    </location>
</feature>
<dbReference type="NCBIfam" id="TIGR01262">
    <property type="entry name" value="maiA"/>
    <property type="match status" value="1"/>
</dbReference>
<dbReference type="SUPFAM" id="SSF47616">
    <property type="entry name" value="GST C-terminal domain-like"/>
    <property type="match status" value="1"/>
</dbReference>
<feature type="domain" description="GST N-terminal" evidence="2">
    <location>
        <begin position="15"/>
        <end position="97"/>
    </location>
</feature>
<organism evidence="4 5">
    <name type="scientific">Methylobacterium cerastii</name>
    <dbReference type="NCBI Taxonomy" id="932741"/>
    <lineage>
        <taxon>Bacteria</taxon>
        <taxon>Pseudomonadati</taxon>
        <taxon>Pseudomonadota</taxon>
        <taxon>Alphaproteobacteria</taxon>
        <taxon>Hyphomicrobiales</taxon>
        <taxon>Methylobacteriaceae</taxon>
        <taxon>Methylobacterium</taxon>
    </lineage>
</organism>
<dbReference type="Gene3D" id="3.40.30.10">
    <property type="entry name" value="Glutaredoxin"/>
    <property type="match status" value="1"/>
</dbReference>
<reference evidence="4 5" key="1">
    <citation type="journal article" date="2021" name="Front. Microbiol.">
        <title>Comprehensive Comparative Genomics and Phenotyping of Methylobacterium Species.</title>
        <authorList>
            <person name="Alessa O."/>
            <person name="Ogura Y."/>
            <person name="Fujitani Y."/>
            <person name="Takami H."/>
            <person name="Hayashi T."/>
            <person name="Sahin N."/>
            <person name="Tani A."/>
        </authorList>
    </citation>
    <scope>NUCLEOTIDE SEQUENCE [LARGE SCALE GENOMIC DNA]</scope>
    <source>
        <strain evidence="4 5">DSM 23679</strain>
    </source>
</reference>
<dbReference type="PROSITE" id="PS50404">
    <property type="entry name" value="GST_NTER"/>
    <property type="match status" value="1"/>
</dbReference>
<dbReference type="EMBL" id="BPQG01000004">
    <property type="protein sequence ID" value="GJD42526.1"/>
    <property type="molecule type" value="Genomic_DNA"/>
</dbReference>
<proteinExistence type="inferred from homology"/>
<accession>A0ABQ4QBD4</accession>
<gene>
    <name evidence="4" type="primary">nagL</name>
    <name evidence="4" type="ORF">AFCDBAGC_0364</name>
</gene>
<dbReference type="InterPro" id="IPR034333">
    <property type="entry name" value="GST_Zeta_N"/>
</dbReference>
<dbReference type="InterPro" id="IPR010987">
    <property type="entry name" value="Glutathione-S-Trfase_C-like"/>
</dbReference>
<name>A0ABQ4QBD4_9HYPH</name>
<evidence type="ECO:0000256" key="1">
    <source>
        <dbReference type="ARBA" id="ARBA00010007"/>
    </source>
</evidence>
<dbReference type="SUPFAM" id="SSF52833">
    <property type="entry name" value="Thioredoxin-like"/>
    <property type="match status" value="1"/>
</dbReference>
<dbReference type="Pfam" id="PF02798">
    <property type="entry name" value="GST_N"/>
    <property type="match status" value="1"/>
</dbReference>
<comment type="similarity">
    <text evidence="1">Belongs to the GST superfamily. Zeta family.</text>
</comment>
<dbReference type="PANTHER" id="PTHR42673">
    <property type="entry name" value="MALEYLACETOACETATE ISOMERASE"/>
    <property type="match status" value="1"/>
</dbReference>
<dbReference type="Gene3D" id="1.20.1050.10">
    <property type="match status" value="1"/>
</dbReference>
<evidence type="ECO:0000259" key="3">
    <source>
        <dbReference type="PROSITE" id="PS50405"/>
    </source>
</evidence>
<dbReference type="PANTHER" id="PTHR42673:SF21">
    <property type="entry name" value="GLUTATHIONE S-TRANSFERASE YFCF"/>
    <property type="match status" value="1"/>
</dbReference>
<dbReference type="InterPro" id="IPR036282">
    <property type="entry name" value="Glutathione-S-Trfase_C_sf"/>
</dbReference>
<dbReference type="InterPro" id="IPR005955">
    <property type="entry name" value="GST_Zeta"/>
</dbReference>
<dbReference type="PROSITE" id="PS50405">
    <property type="entry name" value="GST_CTER"/>
    <property type="match status" value="1"/>
</dbReference>
<evidence type="ECO:0000259" key="2">
    <source>
        <dbReference type="PROSITE" id="PS50404"/>
    </source>
</evidence>
<sequence length="231" mass="25171">MCDVVPCETDVGPVGMMKMYGNWRSAAAFRVRIALKLKGLAYEETFIDLDAGDQHAPEFRKINPQGAVPALFDGDGPPLTQSLAILDYLEETKGGVPLLPADPRERARARSLAQLVACDTHPLYVPRVRNYLMEAYDLPKERMMGFVRHAFETGLKTLETRLSTEDGTGRFSQGDAVSHADLCLVSLWVGTAIFGVETAPYPTVARIAETCLALPAFAEAHPKRQPGAPAA</sequence>
<dbReference type="SFLD" id="SFLDG00358">
    <property type="entry name" value="Main_(cytGST)"/>
    <property type="match status" value="1"/>
</dbReference>
<comment type="caution">
    <text evidence="4">The sequence shown here is derived from an EMBL/GenBank/DDBJ whole genome shotgun (WGS) entry which is preliminary data.</text>
</comment>
<dbReference type="SFLD" id="SFLDS00019">
    <property type="entry name" value="Glutathione_Transferase_(cytos"/>
    <property type="match status" value="1"/>
</dbReference>
<dbReference type="InterPro" id="IPR036249">
    <property type="entry name" value="Thioredoxin-like_sf"/>
</dbReference>
<evidence type="ECO:0000313" key="5">
    <source>
        <dbReference type="Proteomes" id="UP001055117"/>
    </source>
</evidence>
<dbReference type="InterPro" id="IPR040079">
    <property type="entry name" value="Glutathione_S-Trfase"/>
</dbReference>
<dbReference type="InterPro" id="IPR004045">
    <property type="entry name" value="Glutathione_S-Trfase_N"/>
</dbReference>
<keyword evidence="4" id="KW-0413">Isomerase</keyword>
<dbReference type="GO" id="GO:0016853">
    <property type="term" value="F:isomerase activity"/>
    <property type="evidence" value="ECO:0007669"/>
    <property type="project" value="UniProtKB-KW"/>
</dbReference>